<organism evidence="2 3">
    <name type="scientific">Durusdinium trenchii</name>
    <dbReference type="NCBI Taxonomy" id="1381693"/>
    <lineage>
        <taxon>Eukaryota</taxon>
        <taxon>Sar</taxon>
        <taxon>Alveolata</taxon>
        <taxon>Dinophyceae</taxon>
        <taxon>Suessiales</taxon>
        <taxon>Symbiodiniaceae</taxon>
        <taxon>Durusdinium</taxon>
    </lineage>
</organism>
<evidence type="ECO:0000256" key="1">
    <source>
        <dbReference type="SAM" id="MobiDB-lite"/>
    </source>
</evidence>
<dbReference type="EMBL" id="CAXAMN010009447">
    <property type="protein sequence ID" value="CAK9028772.1"/>
    <property type="molecule type" value="Genomic_DNA"/>
</dbReference>
<feature type="region of interest" description="Disordered" evidence="1">
    <location>
        <begin position="358"/>
        <end position="401"/>
    </location>
</feature>
<dbReference type="Proteomes" id="UP001642484">
    <property type="component" value="Unassembled WGS sequence"/>
</dbReference>
<dbReference type="SUPFAM" id="SSF53756">
    <property type="entry name" value="UDP-Glycosyltransferase/glycogen phosphorylase"/>
    <property type="match status" value="1"/>
</dbReference>
<name>A0ABP0KQC1_9DINO</name>
<dbReference type="PANTHER" id="PTHR48050:SF11">
    <property type="entry name" value="GLYCOSYLTRANSFERASE"/>
    <property type="match status" value="1"/>
</dbReference>
<keyword evidence="3" id="KW-1185">Reference proteome</keyword>
<protein>
    <submittedName>
        <fullName evidence="2">Uncharacterized protein</fullName>
    </submittedName>
</protein>
<evidence type="ECO:0000313" key="3">
    <source>
        <dbReference type="Proteomes" id="UP001642484"/>
    </source>
</evidence>
<accession>A0ABP0KQC1</accession>
<comment type="caution">
    <text evidence="2">The sequence shown here is derived from an EMBL/GenBank/DDBJ whole genome shotgun (WGS) entry which is preliminary data.</text>
</comment>
<reference evidence="2 3" key="1">
    <citation type="submission" date="2024-02" db="EMBL/GenBank/DDBJ databases">
        <authorList>
            <person name="Chen Y."/>
            <person name="Shah S."/>
            <person name="Dougan E. K."/>
            <person name="Thang M."/>
            <person name="Chan C."/>
        </authorList>
    </citation>
    <scope>NUCLEOTIDE SEQUENCE [LARGE SCALE GENOMIC DNA]</scope>
</reference>
<dbReference type="Gene3D" id="3.40.50.2000">
    <property type="entry name" value="Glycogen Phosphorylase B"/>
    <property type="match status" value="2"/>
</dbReference>
<dbReference type="InterPro" id="IPR050426">
    <property type="entry name" value="Glycosyltransferase_28"/>
</dbReference>
<dbReference type="PANTHER" id="PTHR48050">
    <property type="entry name" value="STEROL 3-BETA-GLUCOSYLTRANSFERASE"/>
    <property type="match status" value="1"/>
</dbReference>
<evidence type="ECO:0000313" key="2">
    <source>
        <dbReference type="EMBL" id="CAK9028772.1"/>
    </source>
</evidence>
<sequence length="747" mass="83346">MGSISSCFNGHDINPDEKPEVKMKELPAGGEAPDLPAPAASIDHSELARMGREEREEGRWLHEYEVILKKTNGKRMGIDVDHKDGKTLLIECINEGLVKEWNETAPEEQKVAVNDRIVEVNGFREEVARLVDECQKDQELRIKAVPLIGDQMAHLELYHAPWKMEFLHEEARFWGCASLVMNVRMDHAEAQQHSARALLVALLALRAQVGQPCEGRSRRWETRAAGRLPRLVRRDGDHFETSADALHDVAPLLRRAAKQRHLAVDDLRARDSQWQWTSVYDPYYCNGRAKELLKALGFRRAINRRRDFYADIAHNTVPQFHVREPGRSAEGGTTAVAKEARRSPALLLAATQLAPVEGQLPRAYQGGTTQDSESREHEEEEVLLTNPPYSGDHKTGRGGNARWSRPMAHVVFVALGSRGDVQPLAVLASAVADVDAVAQVSLVSHSELQKLTEELERRLASAFAHATWRHGFPTVVFRSAFPSAVVARQEPEVWSSKVLWRPLAQPCFVHDGRLNADTPDVLDLQGRRRAEWIEAIGRAGDADVLVCNLFAMPPVFHLAERLKIPWICCSPSLIPYSMPETFEQELTENMPDLMEVLKKRDEPGDESLFSWSTVKSWMWPVFTESHAILREEFLGLPPVPGDRAGDGHDHFAPETLKGAQFLLGIPAALIPASVTLPPAAVVCGAWSPAEDRARKQPKALVEFLAQCEEEVAKGQLTGPPFYIGFGSMGAEGLVPDAEKVLKVRRWI</sequence>
<gene>
    <name evidence="2" type="ORF">CCMP2556_LOCUS17232</name>
</gene>
<proteinExistence type="predicted"/>